<dbReference type="PRINTS" id="PR00237">
    <property type="entry name" value="GPCRRHODOPSN"/>
</dbReference>
<dbReference type="InterPro" id="IPR000276">
    <property type="entry name" value="GPCR_Rhodpsn"/>
</dbReference>
<dbReference type="Pfam" id="PF00001">
    <property type="entry name" value="7tm_1"/>
    <property type="match status" value="2"/>
</dbReference>
<dbReference type="SUPFAM" id="SSF81321">
    <property type="entry name" value="Family A G protein-coupled receptor-like"/>
    <property type="match status" value="2"/>
</dbReference>
<evidence type="ECO:0000256" key="6">
    <source>
        <dbReference type="ARBA" id="ARBA00023136"/>
    </source>
</evidence>
<evidence type="ECO:0000313" key="13">
    <source>
        <dbReference type="Proteomes" id="UP001187343"/>
    </source>
</evidence>
<evidence type="ECO:0000256" key="2">
    <source>
        <dbReference type="ARBA" id="ARBA00022475"/>
    </source>
</evidence>
<dbReference type="PROSITE" id="PS50262">
    <property type="entry name" value="G_PROTEIN_RECEP_F1_2"/>
    <property type="match status" value="2"/>
</dbReference>
<evidence type="ECO:0000256" key="3">
    <source>
        <dbReference type="ARBA" id="ARBA00022692"/>
    </source>
</evidence>
<dbReference type="PANTHER" id="PTHR24232:SF100">
    <property type="entry name" value="G PROTEIN-COUPLED RECEPTOR 35, TANDEM DUPLICATE 1-RELATED"/>
    <property type="match status" value="1"/>
</dbReference>
<keyword evidence="9" id="KW-0807">Transducer</keyword>
<dbReference type="FunFam" id="1.20.1070.10:FF:000142">
    <property type="entry name" value="G protein-coupled receptor 55"/>
    <property type="match status" value="2"/>
</dbReference>
<keyword evidence="5" id="KW-0297">G-protein coupled receptor</keyword>
<evidence type="ECO:0000256" key="1">
    <source>
        <dbReference type="ARBA" id="ARBA00004651"/>
    </source>
</evidence>
<dbReference type="Gene3D" id="1.20.1070.10">
    <property type="entry name" value="Rhodopsin 7-helix transmembrane proteins"/>
    <property type="match status" value="2"/>
</dbReference>
<sequence length="710" mass="81739">MHRGIAAPQFWYLGHLPADSLCWFSACRSSWNTRMDSPDLLAISCMLFPEMEISDSFSPAFFKKKRLLLALEKRMMSSNCTLQNNTAVQELQKITSIPTFILGVLGNICVLVTFCRLPRAKWTYMTVYITNMAIADLALLTFLPFKTYYYSRILEEHLKGLCNFVLSVYYVNMYVSIFNITAISVVRYVAIKYPMKARVIFSRRNAVIVCALIWLTVCSISPVYFVTDSSNDKTMCFQRVKATLSLHFILLLIIVGFLVPFLIMLFCSVRVVCTLRKQLDVGSRSEKLQCMFIIVANFAVFVICFFPVHLSYLVKYFVQNKYEMDDDSCYYKQAAHNFLHIALCVSNMNCGLDCFSYYFATKTSWNMCFVNESENKEGECNSNTVLEPDSKPALKMSNCTLNITTGIQTFQLAALIPTFILGVPGNIYVLVTFCRLPRNTWTYMNIYISNMAIADCVVLVLLPVRFASNIWESSYFWDQIRELCFLLVSVYYVNMYVSIFTVTAISVVRYVAIKYPLKAREILGCRKALVVCALIWLVTCSLSATFHYVDKPEENKSIKCFQKNKERELPLSFILVLNIVGFLVPFLIMLFCSVRVIFKLRKQLNIGSRVEKFQCMFIIAANLIVFVVCFFPIHFGFFFKYITQAYNHACDAQFFAHNFLHGAMCVSSMNCAFDCFSYYFATKTSWKLCTSKQTAREEYECNYNRVAQSL</sequence>
<keyword evidence="13" id="KW-1185">Reference proteome</keyword>
<feature type="domain" description="G-protein coupled receptors family 1 profile" evidence="11">
    <location>
        <begin position="425"/>
        <end position="678"/>
    </location>
</feature>
<feature type="transmembrane region" description="Helical" evidence="10">
    <location>
        <begin position="246"/>
        <end position="269"/>
    </location>
</feature>
<proteinExistence type="predicted"/>
<feature type="transmembrane region" description="Helical" evidence="10">
    <location>
        <begin position="164"/>
        <end position="186"/>
    </location>
</feature>
<evidence type="ECO:0000256" key="10">
    <source>
        <dbReference type="SAM" id="Phobius"/>
    </source>
</evidence>
<feature type="transmembrane region" description="Helical" evidence="10">
    <location>
        <begin position="528"/>
        <end position="549"/>
    </location>
</feature>
<keyword evidence="2" id="KW-1003">Cell membrane</keyword>
<dbReference type="GO" id="GO:0035025">
    <property type="term" value="P:positive regulation of Rho protein signal transduction"/>
    <property type="evidence" value="ECO:0007669"/>
    <property type="project" value="TreeGrafter"/>
</dbReference>
<feature type="transmembrane region" description="Helical" evidence="10">
    <location>
        <begin position="446"/>
        <end position="466"/>
    </location>
</feature>
<feature type="transmembrane region" description="Helical" evidence="10">
    <location>
        <begin position="486"/>
        <end position="508"/>
    </location>
</feature>
<comment type="caution">
    <text evidence="12">The sequence shown here is derived from an EMBL/GenBank/DDBJ whole genome shotgun (WGS) entry which is preliminary data.</text>
</comment>
<feature type="transmembrane region" description="Helical" evidence="10">
    <location>
        <begin position="97"/>
        <end position="115"/>
    </location>
</feature>
<dbReference type="PANTHER" id="PTHR24232">
    <property type="entry name" value="G-PROTEIN COUPLED RECEPTOR"/>
    <property type="match status" value="1"/>
</dbReference>
<evidence type="ECO:0000256" key="8">
    <source>
        <dbReference type="ARBA" id="ARBA00023180"/>
    </source>
</evidence>
<dbReference type="EMBL" id="JAUYZG010000005">
    <property type="protein sequence ID" value="KAK2906594.1"/>
    <property type="molecule type" value="Genomic_DNA"/>
</dbReference>
<dbReference type="AlphaFoldDB" id="A0AA88TTV5"/>
<evidence type="ECO:0000256" key="9">
    <source>
        <dbReference type="ARBA" id="ARBA00023224"/>
    </source>
</evidence>
<evidence type="ECO:0000256" key="7">
    <source>
        <dbReference type="ARBA" id="ARBA00023170"/>
    </source>
</evidence>
<keyword evidence="4 10" id="KW-1133">Transmembrane helix</keyword>
<accession>A0AA88TTV5</accession>
<reference evidence="12" key="1">
    <citation type="submission" date="2023-08" db="EMBL/GenBank/DDBJ databases">
        <title>Chromosome-level Genome Assembly of mud carp (Cirrhinus molitorella).</title>
        <authorList>
            <person name="Liu H."/>
        </authorList>
    </citation>
    <scope>NUCLEOTIDE SEQUENCE</scope>
    <source>
        <strain evidence="12">Prfri</strain>
        <tissue evidence="12">Muscle</tissue>
    </source>
</reference>
<evidence type="ECO:0000256" key="5">
    <source>
        <dbReference type="ARBA" id="ARBA00023040"/>
    </source>
</evidence>
<dbReference type="Proteomes" id="UP001187343">
    <property type="component" value="Unassembled WGS sequence"/>
</dbReference>
<keyword evidence="7" id="KW-0675">Receptor</keyword>
<evidence type="ECO:0000256" key="4">
    <source>
        <dbReference type="ARBA" id="ARBA00022989"/>
    </source>
</evidence>
<dbReference type="InterPro" id="IPR017452">
    <property type="entry name" value="GPCR_Rhodpsn_7TM"/>
</dbReference>
<keyword evidence="6 10" id="KW-0472">Membrane</keyword>
<feature type="transmembrane region" description="Helical" evidence="10">
    <location>
        <begin position="659"/>
        <end position="681"/>
    </location>
</feature>
<gene>
    <name evidence="12" type="ORF">Q8A67_005579</name>
</gene>
<evidence type="ECO:0000313" key="12">
    <source>
        <dbReference type="EMBL" id="KAK2906594.1"/>
    </source>
</evidence>
<feature type="domain" description="G-protein coupled receptors family 1 profile" evidence="11">
    <location>
        <begin position="106"/>
        <end position="357"/>
    </location>
</feature>
<feature type="transmembrane region" description="Helical" evidence="10">
    <location>
        <begin position="410"/>
        <end position="434"/>
    </location>
</feature>
<feature type="transmembrane region" description="Helical" evidence="10">
    <location>
        <begin position="122"/>
        <end position="144"/>
    </location>
</feature>
<keyword evidence="8" id="KW-0325">Glycoprotein</keyword>
<dbReference type="GO" id="GO:0004930">
    <property type="term" value="F:G protein-coupled receptor activity"/>
    <property type="evidence" value="ECO:0007669"/>
    <property type="project" value="UniProtKB-KW"/>
</dbReference>
<feature type="transmembrane region" description="Helical" evidence="10">
    <location>
        <begin position="615"/>
        <end position="639"/>
    </location>
</feature>
<feature type="transmembrane region" description="Helical" evidence="10">
    <location>
        <begin position="290"/>
        <end position="314"/>
    </location>
</feature>
<feature type="transmembrane region" description="Helical" evidence="10">
    <location>
        <begin position="206"/>
        <end position="226"/>
    </location>
</feature>
<feature type="transmembrane region" description="Helical" evidence="10">
    <location>
        <begin position="569"/>
        <end position="594"/>
    </location>
</feature>
<comment type="subcellular location">
    <subcellularLocation>
        <location evidence="1">Cell membrane</location>
        <topology evidence="1">Multi-pass membrane protein</topology>
    </subcellularLocation>
</comment>
<dbReference type="GO" id="GO:0005886">
    <property type="term" value="C:plasma membrane"/>
    <property type="evidence" value="ECO:0007669"/>
    <property type="project" value="UniProtKB-SubCell"/>
</dbReference>
<protein>
    <recommendedName>
        <fullName evidence="11">G-protein coupled receptors family 1 profile domain-containing protein</fullName>
    </recommendedName>
</protein>
<organism evidence="12 13">
    <name type="scientific">Cirrhinus molitorella</name>
    <name type="common">mud carp</name>
    <dbReference type="NCBI Taxonomy" id="172907"/>
    <lineage>
        <taxon>Eukaryota</taxon>
        <taxon>Metazoa</taxon>
        <taxon>Chordata</taxon>
        <taxon>Craniata</taxon>
        <taxon>Vertebrata</taxon>
        <taxon>Euteleostomi</taxon>
        <taxon>Actinopterygii</taxon>
        <taxon>Neopterygii</taxon>
        <taxon>Teleostei</taxon>
        <taxon>Ostariophysi</taxon>
        <taxon>Cypriniformes</taxon>
        <taxon>Cyprinidae</taxon>
        <taxon>Labeoninae</taxon>
        <taxon>Labeonini</taxon>
        <taxon>Cirrhinus</taxon>
    </lineage>
</organism>
<dbReference type="GO" id="GO:0007200">
    <property type="term" value="P:phospholipase C-activating G protein-coupled receptor signaling pathway"/>
    <property type="evidence" value="ECO:0007669"/>
    <property type="project" value="TreeGrafter"/>
</dbReference>
<name>A0AA88TTV5_9TELE</name>
<evidence type="ECO:0000259" key="11">
    <source>
        <dbReference type="PROSITE" id="PS50262"/>
    </source>
</evidence>
<keyword evidence="3 10" id="KW-0812">Transmembrane</keyword>